<name>A0AAE0SUJ5_9BIVA</name>
<accession>A0AAE0SUJ5</accession>
<dbReference type="AlphaFoldDB" id="A0AAE0SUJ5"/>
<evidence type="ECO:0000256" key="1">
    <source>
        <dbReference type="SAM" id="Phobius"/>
    </source>
</evidence>
<reference evidence="2" key="1">
    <citation type="journal article" date="2021" name="Genome Biol. Evol.">
        <title>A High-Quality Reference Genome for a Parasitic Bivalve with Doubly Uniparental Inheritance (Bivalvia: Unionida).</title>
        <authorList>
            <person name="Smith C.H."/>
        </authorList>
    </citation>
    <scope>NUCLEOTIDE SEQUENCE</scope>
    <source>
        <strain evidence="2">CHS0354</strain>
    </source>
</reference>
<evidence type="ECO:0000313" key="3">
    <source>
        <dbReference type="Proteomes" id="UP001195483"/>
    </source>
</evidence>
<reference evidence="2" key="2">
    <citation type="journal article" date="2021" name="Genome Biol. Evol.">
        <title>Developing a high-quality reference genome for a parasitic bivalve with doubly uniparental inheritance (Bivalvia: Unionida).</title>
        <authorList>
            <person name="Smith C.H."/>
        </authorList>
    </citation>
    <scope>NUCLEOTIDE SEQUENCE</scope>
    <source>
        <strain evidence="2">CHS0354</strain>
        <tissue evidence="2">Mantle</tissue>
    </source>
</reference>
<comment type="caution">
    <text evidence="2">The sequence shown here is derived from an EMBL/GenBank/DDBJ whole genome shotgun (WGS) entry which is preliminary data.</text>
</comment>
<dbReference type="EMBL" id="JAEAOA010002354">
    <property type="protein sequence ID" value="KAK3598039.1"/>
    <property type="molecule type" value="Genomic_DNA"/>
</dbReference>
<keyword evidence="1" id="KW-1133">Transmembrane helix</keyword>
<gene>
    <name evidence="2" type="ORF">CHS0354_042407</name>
</gene>
<reference evidence="2" key="3">
    <citation type="submission" date="2023-05" db="EMBL/GenBank/DDBJ databases">
        <authorList>
            <person name="Smith C.H."/>
        </authorList>
    </citation>
    <scope>NUCLEOTIDE SEQUENCE</scope>
    <source>
        <strain evidence="2">CHS0354</strain>
        <tissue evidence="2">Mantle</tissue>
    </source>
</reference>
<proteinExistence type="predicted"/>
<keyword evidence="3" id="KW-1185">Reference proteome</keyword>
<dbReference type="Proteomes" id="UP001195483">
    <property type="component" value="Unassembled WGS sequence"/>
</dbReference>
<feature type="transmembrane region" description="Helical" evidence="1">
    <location>
        <begin position="99"/>
        <end position="122"/>
    </location>
</feature>
<evidence type="ECO:0000313" key="2">
    <source>
        <dbReference type="EMBL" id="KAK3598039.1"/>
    </source>
</evidence>
<protein>
    <submittedName>
        <fullName evidence="2">Uncharacterized protein</fullName>
    </submittedName>
</protein>
<organism evidence="2 3">
    <name type="scientific">Potamilus streckersoni</name>
    <dbReference type="NCBI Taxonomy" id="2493646"/>
    <lineage>
        <taxon>Eukaryota</taxon>
        <taxon>Metazoa</taxon>
        <taxon>Spiralia</taxon>
        <taxon>Lophotrochozoa</taxon>
        <taxon>Mollusca</taxon>
        <taxon>Bivalvia</taxon>
        <taxon>Autobranchia</taxon>
        <taxon>Heteroconchia</taxon>
        <taxon>Palaeoheterodonta</taxon>
        <taxon>Unionida</taxon>
        <taxon>Unionoidea</taxon>
        <taxon>Unionidae</taxon>
        <taxon>Ambleminae</taxon>
        <taxon>Lampsilini</taxon>
        <taxon>Potamilus</taxon>
    </lineage>
</organism>
<sequence length="324" mass="37081">MSSIKIDFKFNRTVLLYNVSKEDCTSTDIVVVEGMEIQKCALKSGTLSFTFLNISWLHKGSVFAWDEKGRLLDSVFIDVEENSETAPSSPSIENETVKWLLISALVIALVAVFLVVIGFLKYRRKRGELGLTTFFWAPVFLSSHIMLVDLYDFYPSPTSTQWLESTRQALEWIRLCGETYFYDFTIRPPAPDPAVLMKYKKKTEIEKFLHSIKNVNIKPLSRVLPATLYARREKKRAKEKTQCTGSSVELNSLELTKELSLPCSFESDNDLTMLTIDYSKRSKQKESQMRSNAKCISSPIFMYRPESSSIKDSLAKTSSLWLFD</sequence>
<feature type="transmembrane region" description="Helical" evidence="1">
    <location>
        <begin position="134"/>
        <end position="154"/>
    </location>
</feature>
<keyword evidence="1" id="KW-0812">Transmembrane</keyword>
<keyword evidence="1" id="KW-0472">Membrane</keyword>